<dbReference type="EMBL" id="KN737327">
    <property type="protein sequence ID" value="KIH55456.1"/>
    <property type="molecule type" value="Genomic_DNA"/>
</dbReference>
<dbReference type="AlphaFoldDB" id="A0A0C2GEH6"/>
<evidence type="ECO:0000313" key="1">
    <source>
        <dbReference type="EMBL" id="KIH55456.1"/>
    </source>
</evidence>
<dbReference type="PANTHER" id="PTHR47331:SF5">
    <property type="entry name" value="RIBONUCLEASE H"/>
    <property type="match status" value="1"/>
</dbReference>
<organism evidence="1 2">
    <name type="scientific">Ancylostoma duodenale</name>
    <dbReference type="NCBI Taxonomy" id="51022"/>
    <lineage>
        <taxon>Eukaryota</taxon>
        <taxon>Metazoa</taxon>
        <taxon>Ecdysozoa</taxon>
        <taxon>Nematoda</taxon>
        <taxon>Chromadorea</taxon>
        <taxon>Rhabditida</taxon>
        <taxon>Rhabditina</taxon>
        <taxon>Rhabditomorpha</taxon>
        <taxon>Strongyloidea</taxon>
        <taxon>Ancylostomatidae</taxon>
        <taxon>Ancylostomatinae</taxon>
        <taxon>Ancylostoma</taxon>
    </lineage>
</organism>
<dbReference type="Pfam" id="PF05380">
    <property type="entry name" value="Peptidase_A17"/>
    <property type="match status" value="1"/>
</dbReference>
<gene>
    <name evidence="1" type="ORF">ANCDUO_14387</name>
</gene>
<dbReference type="Proteomes" id="UP000054047">
    <property type="component" value="Unassembled WGS sequence"/>
</dbReference>
<name>A0A0C2GEH6_9BILA</name>
<accession>A0A0C2GEH6</accession>
<dbReference type="PANTHER" id="PTHR47331">
    <property type="entry name" value="PHD-TYPE DOMAIN-CONTAINING PROTEIN"/>
    <property type="match status" value="1"/>
</dbReference>
<evidence type="ECO:0008006" key="3">
    <source>
        <dbReference type="Google" id="ProtNLM"/>
    </source>
</evidence>
<evidence type="ECO:0000313" key="2">
    <source>
        <dbReference type="Proteomes" id="UP000054047"/>
    </source>
</evidence>
<reference evidence="1 2" key="1">
    <citation type="submission" date="2013-12" db="EMBL/GenBank/DDBJ databases">
        <title>Draft genome of the parsitic nematode Ancylostoma duodenale.</title>
        <authorList>
            <person name="Mitreva M."/>
        </authorList>
    </citation>
    <scope>NUCLEOTIDE SEQUENCE [LARGE SCALE GENOMIC DNA]</scope>
    <source>
        <strain evidence="1 2">Zhejiang</strain>
    </source>
</reference>
<dbReference type="InterPro" id="IPR008042">
    <property type="entry name" value="Retrotrans_Pao"/>
</dbReference>
<sequence>MNMREFVSNDSVLMKLIAENDRASSPPSKVLGMKWNTTEDKLIIKCDPVETNFITKRMVLQTNASVYDPMGWLIPLLIRSKCFFQSLWKKQYTWDDILDEEDREQWKKISDAMEGFEKELPRKVADINAQHQLVLFSDASIAAMAACMYVKNEE</sequence>
<proteinExistence type="predicted"/>
<keyword evidence="2" id="KW-1185">Reference proteome</keyword>
<protein>
    <recommendedName>
        <fullName evidence="3">Pao retrotransposon peptidase</fullName>
    </recommendedName>
</protein>
<dbReference type="OrthoDB" id="429521at2759"/>